<evidence type="ECO:0000256" key="3">
    <source>
        <dbReference type="ARBA" id="ARBA00023163"/>
    </source>
</evidence>
<evidence type="ECO:0000256" key="2">
    <source>
        <dbReference type="ARBA" id="ARBA00023125"/>
    </source>
</evidence>
<dbReference type="AlphaFoldDB" id="A0A679IPT7"/>
<feature type="domain" description="HTH araC/xylS-type" evidence="4">
    <location>
        <begin position="286"/>
        <end position="384"/>
    </location>
</feature>
<dbReference type="EMBL" id="AP022822">
    <property type="protein sequence ID" value="BCA85894.1"/>
    <property type="molecule type" value="Genomic_DNA"/>
</dbReference>
<gene>
    <name evidence="5" type="ORF">EsVE80_14170</name>
</gene>
<dbReference type="SUPFAM" id="SSF46689">
    <property type="entry name" value="Homeodomain-like"/>
    <property type="match status" value="2"/>
</dbReference>
<dbReference type="Pfam" id="PF12833">
    <property type="entry name" value="HTH_18"/>
    <property type="match status" value="1"/>
</dbReference>
<dbReference type="PANTHER" id="PTHR43280:SF2">
    <property type="entry name" value="HTH-TYPE TRANSCRIPTIONAL REGULATOR EXSA"/>
    <property type="match status" value="1"/>
</dbReference>
<evidence type="ECO:0000313" key="5">
    <source>
        <dbReference type="EMBL" id="BCA85894.1"/>
    </source>
</evidence>
<keyword evidence="1" id="KW-0805">Transcription regulation</keyword>
<name>A0A679IPT7_9ENTE</name>
<sequence length="390" mass="46069">MNFEALSLVLKRLYHKYLIPLFLITENGQVIIPQNSTWTTDYLNEDYLNPPPQDNIFFYEDSDYFFGNFTCDLPDYGTCLVLVGPCGILGTKRDTFTFHDHQYLAGIHYSKESQQAFIEFVELLYALLNGQIASNRQHKWIYRNRRDGIHTETILTNNLYNRRFEDPFLDSFEFERRYIEAVRRNEPEKIEWLFKKMNHTYNSKLSLNKIENLKYKYSGLITILTRVSVSEGVPISQAYSLSDSLIQKLQNIHTVSECMAHIKETSFLFMELIHDFPYSEISSLVKDLLNYIDTHIYERITISDLAQSVQKHPTHINTQFKNALGQTVHAYINQKKIAEAKFLLLFTDKSYKEIATLLHFSNQSHFIQVFKRFEKETPSEFKNKHFYDIF</sequence>
<dbReference type="Gene3D" id="1.10.10.60">
    <property type="entry name" value="Homeodomain-like"/>
    <property type="match status" value="2"/>
</dbReference>
<dbReference type="PANTHER" id="PTHR43280">
    <property type="entry name" value="ARAC-FAMILY TRANSCRIPTIONAL REGULATOR"/>
    <property type="match status" value="1"/>
</dbReference>
<accession>A0A679IPT7</accession>
<dbReference type="SMART" id="SM00342">
    <property type="entry name" value="HTH_ARAC"/>
    <property type="match status" value="1"/>
</dbReference>
<evidence type="ECO:0000256" key="1">
    <source>
        <dbReference type="ARBA" id="ARBA00023015"/>
    </source>
</evidence>
<dbReference type="PROSITE" id="PS01124">
    <property type="entry name" value="HTH_ARAC_FAMILY_2"/>
    <property type="match status" value="1"/>
</dbReference>
<reference evidence="5 6" key="1">
    <citation type="submission" date="2020-02" db="EMBL/GenBank/DDBJ databases">
        <title>Characterization of vanA genotype vancomycin-resistant Enterococcus saigonensis VE80.</title>
        <authorList>
            <person name="Harada T."/>
            <person name="Motooka D."/>
            <person name="Nakamura S."/>
            <person name="Yamamoto Y."/>
            <person name="Kawahara R."/>
            <person name="Kawatsu K."/>
        </authorList>
    </citation>
    <scope>NUCLEOTIDE SEQUENCE [LARGE SCALE GENOMIC DNA]</scope>
    <source>
        <strain evidence="5 6">VE80</strain>
    </source>
</reference>
<keyword evidence="3" id="KW-0804">Transcription</keyword>
<protein>
    <recommendedName>
        <fullName evidence="4">HTH araC/xylS-type domain-containing protein</fullName>
    </recommendedName>
</protein>
<keyword evidence="2" id="KW-0238">DNA-binding</keyword>
<evidence type="ECO:0000313" key="6">
    <source>
        <dbReference type="Proteomes" id="UP000502998"/>
    </source>
</evidence>
<keyword evidence="6" id="KW-1185">Reference proteome</keyword>
<dbReference type="GO" id="GO:0043565">
    <property type="term" value="F:sequence-specific DNA binding"/>
    <property type="evidence" value="ECO:0007669"/>
    <property type="project" value="InterPro"/>
</dbReference>
<organism evidence="5 6">
    <name type="scientific">Enterococcus saigonensis</name>
    <dbReference type="NCBI Taxonomy" id="1805431"/>
    <lineage>
        <taxon>Bacteria</taxon>
        <taxon>Bacillati</taxon>
        <taxon>Bacillota</taxon>
        <taxon>Bacilli</taxon>
        <taxon>Lactobacillales</taxon>
        <taxon>Enterococcaceae</taxon>
        <taxon>Enterococcus</taxon>
    </lineage>
</organism>
<dbReference type="InterPro" id="IPR009057">
    <property type="entry name" value="Homeodomain-like_sf"/>
</dbReference>
<dbReference type="GO" id="GO:0003700">
    <property type="term" value="F:DNA-binding transcription factor activity"/>
    <property type="evidence" value="ECO:0007669"/>
    <property type="project" value="InterPro"/>
</dbReference>
<dbReference type="Proteomes" id="UP000502998">
    <property type="component" value="Chromosome"/>
</dbReference>
<dbReference type="RefSeq" id="WP_173103120.1">
    <property type="nucleotide sequence ID" value="NZ_AP022822.1"/>
</dbReference>
<dbReference type="KEGG" id="esg:EsVE80_14170"/>
<proteinExistence type="predicted"/>
<evidence type="ECO:0000259" key="4">
    <source>
        <dbReference type="PROSITE" id="PS01124"/>
    </source>
</evidence>
<dbReference type="InterPro" id="IPR018060">
    <property type="entry name" value="HTH_AraC"/>
</dbReference>